<dbReference type="STRING" id="991905.SL003B_2951"/>
<dbReference type="RefSeq" id="WP_013653687.1">
    <property type="nucleotide sequence ID" value="NC_015259.1"/>
</dbReference>
<evidence type="ECO:0000313" key="2">
    <source>
        <dbReference type="EMBL" id="ADZ71374.1"/>
    </source>
</evidence>
<proteinExistence type="predicted"/>
<protein>
    <submittedName>
        <fullName evidence="2">ATPase involved in DNA replication initiation</fullName>
    </submittedName>
</protein>
<reference evidence="2 3" key="1">
    <citation type="journal article" date="2011" name="J. Bacteriol.">
        <title>Complete genome sequence of Polymorphum gilvum SL003B-26A1T, a crude oil-degrading bacterium from oil-polluted saline soil.</title>
        <authorList>
            <person name="Li S.G."/>
            <person name="Tang Y.Q."/>
            <person name="Nie Y."/>
            <person name="Cai M."/>
            <person name="Wu X.L."/>
        </authorList>
    </citation>
    <scope>NUCLEOTIDE SEQUENCE [LARGE SCALE GENOMIC DNA]</scope>
    <source>
        <strain evidence="3">LMG 25793 / CGMCC 1.9160 / SL003B-26A1</strain>
    </source>
</reference>
<feature type="domain" description="DUF6456" evidence="1">
    <location>
        <begin position="117"/>
        <end position="253"/>
    </location>
</feature>
<gene>
    <name evidence="2" type="ordered locus">SL003B_2951</name>
</gene>
<dbReference type="KEGG" id="pgv:SL003B_2951"/>
<evidence type="ECO:0000313" key="3">
    <source>
        <dbReference type="Proteomes" id="UP000008130"/>
    </source>
</evidence>
<keyword evidence="3" id="KW-1185">Reference proteome</keyword>
<name>F2IV43_POLGS</name>
<dbReference type="HOGENOM" id="CLU_070806_0_1_5"/>
<dbReference type="eggNOG" id="COG0583">
    <property type="taxonomic scope" value="Bacteria"/>
</dbReference>
<dbReference type="InterPro" id="IPR045599">
    <property type="entry name" value="DUF6456"/>
</dbReference>
<dbReference type="Pfam" id="PF20057">
    <property type="entry name" value="DUF6456"/>
    <property type="match status" value="1"/>
</dbReference>
<dbReference type="PATRIC" id="fig|991905.3.peg.3031"/>
<accession>F2IV43</accession>
<dbReference type="Proteomes" id="UP000008130">
    <property type="component" value="Chromosome"/>
</dbReference>
<dbReference type="OrthoDB" id="7476630at2"/>
<dbReference type="EMBL" id="CP002568">
    <property type="protein sequence ID" value="ADZ71374.1"/>
    <property type="molecule type" value="Genomic_DNA"/>
</dbReference>
<evidence type="ECO:0000259" key="1">
    <source>
        <dbReference type="Pfam" id="PF20057"/>
    </source>
</evidence>
<organism evidence="2 3">
    <name type="scientific">Polymorphum gilvum (strain LMG 25793 / CGMCC 1.9160 / SL003B-26A1)</name>
    <dbReference type="NCBI Taxonomy" id="991905"/>
    <lineage>
        <taxon>Bacteria</taxon>
        <taxon>Pseudomonadati</taxon>
        <taxon>Pseudomonadota</taxon>
        <taxon>Alphaproteobacteria</taxon>
        <taxon>Rhodobacterales</taxon>
        <taxon>Paracoccaceae</taxon>
        <taxon>Polymorphum</taxon>
    </lineage>
</organism>
<dbReference type="AlphaFoldDB" id="F2IV43"/>
<sequence length="271" mass="28589">MNGPAVGAEARLHRRVLKRLATGPLLWEAGGRAPCLRDPAASADAPALDLPAGLLERLRAAGLVAGEPGGTVLLTDDGRTHLRRLLSGREDLRAQQQAQAVELVPDPVGPGRVHALVNLAESPLAWLARRRDRSGAPLIDPAAVEAGERLRADYTFAGLMPALAGGWRTEVGPGRHCRAGGGAAGDLPDHVLAARDRVRAALDAAGPGLSGVLVDVCCLLKGLETVERERGWPARSAKVVLGLALGRLADHYGYASTARGRARIRPRRRRD</sequence>